<comment type="caution">
    <text evidence="10">The sequence shown here is derived from an EMBL/GenBank/DDBJ whole genome shotgun (WGS) entry which is preliminary data.</text>
</comment>
<dbReference type="Proteomes" id="UP000320244">
    <property type="component" value="Unassembled WGS sequence"/>
</dbReference>
<dbReference type="PROSITE" id="PS50146">
    <property type="entry name" value="DAGK"/>
    <property type="match status" value="1"/>
</dbReference>
<evidence type="ECO:0000256" key="4">
    <source>
        <dbReference type="ARBA" id="ARBA00022741"/>
    </source>
</evidence>
<sequence>MIINPQASGGRAVQLAAPAIAALRAAGADPRITHSPGITAADDLVRESVAAGETVVAVGGDGMVSSLADAVVRHGATFAIMPVGRGNDFARQLGIPPDPARLATVLLEAEPVRVDAIEVSGRVVVGSVYAGVDSQTSDLVNSVQRIPALLQYPYGAVRALATFPRTAFRVTVDDEVHEYEGFSVVAANSGYYGKGMHIAPDAGVHDGLFDVVMIAAGNRARFIANLPRVYRGTHVTRPEVAVVRGSVVTIEAEGVPAYADGERLSELPVTATMREGALSILTG</sequence>
<dbReference type="PANTHER" id="PTHR12358:SF106">
    <property type="entry name" value="LIPID KINASE YEGS"/>
    <property type="match status" value="1"/>
</dbReference>
<evidence type="ECO:0000256" key="3">
    <source>
        <dbReference type="ARBA" id="ARBA00022679"/>
    </source>
</evidence>
<keyword evidence="7" id="KW-0444">Lipid biosynthesis</keyword>
<evidence type="ECO:0000256" key="2">
    <source>
        <dbReference type="ARBA" id="ARBA00005983"/>
    </source>
</evidence>
<keyword evidence="5 10" id="KW-0418">Kinase</keyword>
<dbReference type="InterPro" id="IPR050187">
    <property type="entry name" value="Lipid_Phosphate_FormReg"/>
</dbReference>
<dbReference type="GO" id="GO:0005886">
    <property type="term" value="C:plasma membrane"/>
    <property type="evidence" value="ECO:0007669"/>
    <property type="project" value="TreeGrafter"/>
</dbReference>
<dbReference type="GO" id="GO:0008654">
    <property type="term" value="P:phospholipid biosynthetic process"/>
    <property type="evidence" value="ECO:0007669"/>
    <property type="project" value="UniProtKB-KW"/>
</dbReference>
<evidence type="ECO:0000256" key="1">
    <source>
        <dbReference type="ARBA" id="ARBA00001946"/>
    </source>
</evidence>
<dbReference type="GO" id="GO:0005524">
    <property type="term" value="F:ATP binding"/>
    <property type="evidence" value="ECO:0007669"/>
    <property type="project" value="UniProtKB-KW"/>
</dbReference>
<evidence type="ECO:0000256" key="6">
    <source>
        <dbReference type="ARBA" id="ARBA00022840"/>
    </source>
</evidence>
<dbReference type="Gene3D" id="2.60.200.40">
    <property type="match status" value="1"/>
</dbReference>
<name>A0A563EBC5_9MICO</name>
<feature type="domain" description="DAGKc" evidence="9">
    <location>
        <begin position="1"/>
        <end position="123"/>
    </location>
</feature>
<dbReference type="InterPro" id="IPR016064">
    <property type="entry name" value="NAD/diacylglycerol_kinase_sf"/>
</dbReference>
<keyword evidence="11" id="KW-1185">Reference proteome</keyword>
<dbReference type="SMART" id="SM00046">
    <property type="entry name" value="DAGKc"/>
    <property type="match status" value="1"/>
</dbReference>
<evidence type="ECO:0000259" key="9">
    <source>
        <dbReference type="PROSITE" id="PS50146"/>
    </source>
</evidence>
<keyword evidence="7" id="KW-0594">Phospholipid biosynthesis</keyword>
<keyword evidence="7" id="KW-0443">Lipid metabolism</keyword>
<evidence type="ECO:0000313" key="10">
    <source>
        <dbReference type="EMBL" id="TWP39084.1"/>
    </source>
</evidence>
<organism evidence="10 11">
    <name type="scientific">Leekyejoonella antrihumi</name>
    <dbReference type="NCBI Taxonomy" id="1660198"/>
    <lineage>
        <taxon>Bacteria</taxon>
        <taxon>Bacillati</taxon>
        <taxon>Actinomycetota</taxon>
        <taxon>Actinomycetes</taxon>
        <taxon>Micrococcales</taxon>
        <taxon>Dermacoccaceae</taxon>
        <taxon>Leekyejoonella</taxon>
    </lineage>
</organism>
<dbReference type="Pfam" id="PF00781">
    <property type="entry name" value="DAGK_cat"/>
    <property type="match status" value="1"/>
</dbReference>
<reference evidence="10 11" key="1">
    <citation type="submission" date="2019-05" db="EMBL/GenBank/DDBJ databases">
        <authorList>
            <person name="Lee S.D."/>
        </authorList>
    </citation>
    <scope>NUCLEOTIDE SEQUENCE [LARGE SCALE GENOMIC DNA]</scope>
    <source>
        <strain evidence="10 11">C5-26</strain>
    </source>
</reference>
<dbReference type="SUPFAM" id="SSF111331">
    <property type="entry name" value="NAD kinase/diacylglycerol kinase-like"/>
    <property type="match status" value="1"/>
</dbReference>
<dbReference type="InterPro" id="IPR017438">
    <property type="entry name" value="ATP-NAD_kinase_N"/>
</dbReference>
<accession>A0A563EBC5</accession>
<evidence type="ECO:0000313" key="11">
    <source>
        <dbReference type="Proteomes" id="UP000320244"/>
    </source>
</evidence>
<dbReference type="Gene3D" id="3.40.50.10330">
    <property type="entry name" value="Probable inorganic polyphosphate/atp-NAD kinase, domain 1"/>
    <property type="match status" value="1"/>
</dbReference>
<keyword evidence="6" id="KW-0067">ATP-binding</keyword>
<proteinExistence type="inferred from homology"/>
<dbReference type="OrthoDB" id="142078at2"/>
<dbReference type="PANTHER" id="PTHR12358">
    <property type="entry name" value="SPHINGOSINE KINASE"/>
    <property type="match status" value="1"/>
</dbReference>
<protein>
    <submittedName>
        <fullName evidence="10">Diacylglycerol kinase family lipid kinase</fullName>
    </submittedName>
</protein>
<dbReference type="EMBL" id="VCQV01000001">
    <property type="protein sequence ID" value="TWP39084.1"/>
    <property type="molecule type" value="Genomic_DNA"/>
</dbReference>
<keyword evidence="3" id="KW-0808">Transferase</keyword>
<evidence type="ECO:0000256" key="8">
    <source>
        <dbReference type="ARBA" id="ARBA00023264"/>
    </source>
</evidence>
<dbReference type="InterPro" id="IPR001206">
    <property type="entry name" value="Diacylglycerol_kinase_cat_dom"/>
</dbReference>
<dbReference type="Pfam" id="PF19279">
    <property type="entry name" value="YegS_C"/>
    <property type="match status" value="1"/>
</dbReference>
<dbReference type="AlphaFoldDB" id="A0A563EBC5"/>
<gene>
    <name evidence="10" type="ORF">FGL98_00630</name>
</gene>
<evidence type="ECO:0000256" key="5">
    <source>
        <dbReference type="ARBA" id="ARBA00022777"/>
    </source>
</evidence>
<keyword evidence="4" id="KW-0547">Nucleotide-binding</keyword>
<keyword evidence="8" id="KW-1208">Phospholipid metabolism</keyword>
<evidence type="ECO:0000256" key="7">
    <source>
        <dbReference type="ARBA" id="ARBA00023209"/>
    </source>
</evidence>
<comment type="cofactor">
    <cofactor evidence="1">
        <name>Mg(2+)</name>
        <dbReference type="ChEBI" id="CHEBI:18420"/>
    </cofactor>
</comment>
<reference evidence="10 11" key="2">
    <citation type="submission" date="2019-08" db="EMBL/GenBank/DDBJ databases">
        <title>Jejuicoccus antrihumi gen. nov., sp. nov., a new member of the family Dermacoccaceae isolated from a cave.</title>
        <authorList>
            <person name="Schumann P."/>
            <person name="Kim I.S."/>
        </authorList>
    </citation>
    <scope>NUCLEOTIDE SEQUENCE [LARGE SCALE GENOMIC DNA]</scope>
    <source>
        <strain evidence="10 11">C5-26</strain>
    </source>
</reference>
<comment type="similarity">
    <text evidence="2">Belongs to the diacylglycerol/lipid kinase family.</text>
</comment>
<dbReference type="GO" id="GO:0016301">
    <property type="term" value="F:kinase activity"/>
    <property type="evidence" value="ECO:0007669"/>
    <property type="project" value="UniProtKB-KW"/>
</dbReference>
<dbReference type="InterPro" id="IPR045540">
    <property type="entry name" value="YegS/DAGK_C"/>
</dbReference>